<protein>
    <submittedName>
        <fullName evidence="2">Uncharacterized protein</fullName>
    </submittedName>
</protein>
<accession>A0A0B6ZMK8</accession>
<proteinExistence type="predicted"/>
<dbReference type="EMBL" id="HACG01022772">
    <property type="protein sequence ID" value="CEK69637.1"/>
    <property type="molecule type" value="Transcribed_RNA"/>
</dbReference>
<reference evidence="2" key="1">
    <citation type="submission" date="2014-12" db="EMBL/GenBank/DDBJ databases">
        <title>Insight into the proteome of Arion vulgaris.</title>
        <authorList>
            <person name="Aradska J."/>
            <person name="Bulat T."/>
            <person name="Smidak R."/>
            <person name="Sarate P."/>
            <person name="Gangsoo J."/>
            <person name="Sialana F."/>
            <person name="Bilban M."/>
            <person name="Lubec G."/>
        </authorList>
    </citation>
    <scope>NUCLEOTIDE SEQUENCE</scope>
    <source>
        <tissue evidence="2">Skin</tissue>
    </source>
</reference>
<evidence type="ECO:0000256" key="1">
    <source>
        <dbReference type="SAM" id="MobiDB-lite"/>
    </source>
</evidence>
<feature type="region of interest" description="Disordered" evidence="1">
    <location>
        <begin position="1"/>
        <end position="22"/>
    </location>
</feature>
<evidence type="ECO:0000313" key="2">
    <source>
        <dbReference type="EMBL" id="CEK69637.1"/>
    </source>
</evidence>
<feature type="non-terminal residue" evidence="2">
    <location>
        <position position="54"/>
    </location>
</feature>
<name>A0A0B6ZMK8_9EUPU</name>
<feature type="compositionally biased region" description="Basic and acidic residues" evidence="1">
    <location>
        <begin position="1"/>
        <end position="16"/>
    </location>
</feature>
<sequence>MGWTCPRDEKRQEEPVHAIPLNLSNSGGKRDLMVLVTKLTSLHIGQTIDAQSPP</sequence>
<dbReference type="AlphaFoldDB" id="A0A0B6ZMK8"/>
<organism evidence="2">
    <name type="scientific">Arion vulgaris</name>
    <dbReference type="NCBI Taxonomy" id="1028688"/>
    <lineage>
        <taxon>Eukaryota</taxon>
        <taxon>Metazoa</taxon>
        <taxon>Spiralia</taxon>
        <taxon>Lophotrochozoa</taxon>
        <taxon>Mollusca</taxon>
        <taxon>Gastropoda</taxon>
        <taxon>Heterobranchia</taxon>
        <taxon>Euthyneura</taxon>
        <taxon>Panpulmonata</taxon>
        <taxon>Eupulmonata</taxon>
        <taxon>Stylommatophora</taxon>
        <taxon>Helicina</taxon>
        <taxon>Arionoidea</taxon>
        <taxon>Arionidae</taxon>
        <taxon>Arion</taxon>
    </lineage>
</organism>
<gene>
    <name evidence="2" type="primary">ORF70968</name>
</gene>